<dbReference type="InterPro" id="IPR050187">
    <property type="entry name" value="Lipid_Phosphate_FormReg"/>
</dbReference>
<keyword evidence="3" id="KW-0808">Transferase</keyword>
<dbReference type="EMBL" id="KE346364">
    <property type="protein sequence ID" value="KJE92602.1"/>
    <property type="molecule type" value="Genomic_DNA"/>
</dbReference>
<dbReference type="GO" id="GO:0006672">
    <property type="term" value="P:ceramide metabolic process"/>
    <property type="evidence" value="ECO:0007669"/>
    <property type="project" value="TreeGrafter"/>
</dbReference>
<feature type="region of interest" description="Disordered" evidence="1">
    <location>
        <begin position="288"/>
        <end position="362"/>
    </location>
</feature>
<dbReference type="PANTHER" id="PTHR12358">
    <property type="entry name" value="SPHINGOSINE KINASE"/>
    <property type="match status" value="1"/>
</dbReference>
<evidence type="ECO:0000313" key="3">
    <source>
        <dbReference type="EMBL" id="KJE92602.1"/>
    </source>
</evidence>
<feature type="compositionally biased region" description="Basic and acidic residues" evidence="1">
    <location>
        <begin position="51"/>
        <end position="69"/>
    </location>
</feature>
<feature type="compositionally biased region" description="Low complexity" evidence="1">
    <location>
        <begin position="295"/>
        <end position="316"/>
    </location>
</feature>
<dbReference type="InParanoid" id="A0A0D2VQ08"/>
<feature type="compositionally biased region" description="Low complexity" evidence="1">
    <location>
        <begin position="1"/>
        <end position="10"/>
    </location>
</feature>
<name>A0A0D2VQ08_CAPO3</name>
<dbReference type="PROSITE" id="PS50146">
    <property type="entry name" value="DAGK"/>
    <property type="match status" value="1"/>
</dbReference>
<sequence>MATNAAAAAAPLDEHNAEQQQEQQAANEQAVKEQVKEEQVKEEQEEEEGKEEGKEERRQNAEFPAKAKDEEESAATTESSSKSSSKSSTTLLHDTGTSAVPSSSQTVSKAAAVDVVSARVLVSGHLKCSLLVNGPLVPAVVAAAAEVEKLQQQQQQQQQLDGAAATRPRSKTRTTPALASLAALAMSQAASTTSNTASAEDEGASQSQATEDQPLASSGNNAKSAAALLQSTEMTARHLLYGAMGVVLTPLAKPDQVRVYPVNRILAVEWASPVEQLFFEQPDRLTATPATEPVSTSEPLATAPAATASTTLSAPLDIPPNSAPSSSSNNNNNSNNSTSTSRFDYPFTVPKPSNMPPPSTETSLTLHLVDSTSHKRRWVKRTLLLSFESVAHATVVYEMLVAMLVTQAQRPTRLIAIVNPVGGRKQARMVMASVVQPLLELVQIPCQALETQAAGQAKDLAQGLDLNALSGILCVGGDGTVSDVVHGLLANPSWNPSRPTPVGLIPAGSTDTIMYSTIGCNDRVTAVLQVILGETLGMDVASVRQQGSVQRYALSFLGFGFYGDVIKRSESMRLFGPMRYDIAGFSAFLGMTSYSGKIHFLPASRAESASYVYHASSMPPSDVAHVDSFSMSTDGGLGVASDRGRSVSELSTAQVGNQSSLPELAIARTIPRTRSAGSVDDVNSDDFVLLDQDDLQAMDAPSAACLDEAASSAASAATPASSLTPFTTQQRARAESSASFAPALPSAAQAGSQHSAARNPKKKRGNTAISSPQTSSAMACTADCSVCAAPSAHAYFKRVGSGTEDGTAASPHILTPSPSVGLDSANLFPYTGAGSGWETVAGDFVCVNAANISCMCEKAPRGISPNAHLADGCVDLILIRKCSRFSYLRHLIRLGSGAHGGTTYFDASGPAPSLQASGVAAGSPSASSSSVSDTASSSLSSGSSNLATSASSILSSIRSAFGSLRVSRTSSSKLPEVAVTPDGELSASAPALNAADQGLSGSLTTAISETLPATCAPMPDTLLGDTSATSADGLLADAPSASSMPAFVSEAALSATVVDSARLVTTDAPAPARSSSSSSLISTAAKLPREALIHQRAVSASHLDLDFVSSVKVAEFIFEPDTSAPTSPQPPTADKTNIGESLEASAAAAAELRKKASKPTGCWNIDGELLDGRLPVHVKVHRKMILLFGQKLHL</sequence>
<dbReference type="Gene3D" id="3.40.50.10330">
    <property type="entry name" value="Probable inorganic polyphosphate/atp-NAD kinase, domain 1"/>
    <property type="match status" value="1"/>
</dbReference>
<dbReference type="AlphaFoldDB" id="A0A0D2VQ08"/>
<organism evidence="3 4">
    <name type="scientific">Capsaspora owczarzaki (strain ATCC 30864)</name>
    <dbReference type="NCBI Taxonomy" id="595528"/>
    <lineage>
        <taxon>Eukaryota</taxon>
        <taxon>Filasterea</taxon>
        <taxon>Capsaspora</taxon>
    </lineage>
</organism>
<dbReference type="SUPFAM" id="SSF111331">
    <property type="entry name" value="NAD kinase/diacylglycerol kinase-like"/>
    <property type="match status" value="1"/>
</dbReference>
<feature type="compositionally biased region" description="Polar residues" evidence="1">
    <location>
        <begin position="91"/>
        <end position="106"/>
    </location>
</feature>
<dbReference type="InterPro" id="IPR001206">
    <property type="entry name" value="Diacylglycerol_kinase_cat_dom"/>
</dbReference>
<dbReference type="OrthoDB" id="530923at2759"/>
<keyword evidence="3" id="KW-0418">Kinase</keyword>
<feature type="region of interest" description="Disordered" evidence="1">
    <location>
        <begin position="916"/>
        <end position="945"/>
    </location>
</feature>
<feature type="compositionally biased region" description="Low complexity" evidence="1">
    <location>
        <begin position="74"/>
        <end position="90"/>
    </location>
</feature>
<dbReference type="InterPro" id="IPR045363">
    <property type="entry name" value="CERK_C"/>
</dbReference>
<dbReference type="GO" id="GO:0001729">
    <property type="term" value="F:ceramide kinase activity"/>
    <property type="evidence" value="ECO:0007669"/>
    <property type="project" value="TreeGrafter"/>
</dbReference>
<dbReference type="eggNOG" id="KOG1115">
    <property type="taxonomic scope" value="Eukaryota"/>
</dbReference>
<feature type="compositionally biased region" description="Basic and acidic residues" evidence="1">
    <location>
        <begin position="30"/>
        <end position="42"/>
    </location>
</feature>
<feature type="region of interest" description="Disordered" evidence="1">
    <location>
        <begin position="192"/>
        <end position="221"/>
    </location>
</feature>
<keyword evidence="4" id="KW-1185">Reference proteome</keyword>
<evidence type="ECO:0000256" key="1">
    <source>
        <dbReference type="SAM" id="MobiDB-lite"/>
    </source>
</evidence>
<reference evidence="4" key="1">
    <citation type="submission" date="2011-02" db="EMBL/GenBank/DDBJ databases">
        <title>The Genome Sequence of Capsaspora owczarzaki ATCC 30864.</title>
        <authorList>
            <person name="Russ C."/>
            <person name="Cuomo C."/>
            <person name="Burger G."/>
            <person name="Gray M.W."/>
            <person name="Holland P.W.H."/>
            <person name="King N."/>
            <person name="Lang F.B.F."/>
            <person name="Roger A.J."/>
            <person name="Ruiz-Trillo I."/>
            <person name="Young S.K."/>
            <person name="Zeng Q."/>
            <person name="Gargeya S."/>
            <person name="Alvarado L."/>
            <person name="Berlin A."/>
            <person name="Chapman S.B."/>
            <person name="Chen Z."/>
            <person name="Freedman E."/>
            <person name="Gellesch M."/>
            <person name="Goldberg J."/>
            <person name="Griggs A."/>
            <person name="Gujja S."/>
            <person name="Heilman E."/>
            <person name="Heiman D."/>
            <person name="Howarth C."/>
            <person name="Mehta T."/>
            <person name="Neiman D."/>
            <person name="Pearson M."/>
            <person name="Roberts A."/>
            <person name="Saif S."/>
            <person name="Shea T."/>
            <person name="Shenoy N."/>
            <person name="Sisk P."/>
            <person name="Stolte C."/>
            <person name="Sykes S."/>
            <person name="White J."/>
            <person name="Yandava C."/>
            <person name="Haas B."/>
            <person name="Nusbaum C."/>
            <person name="Birren B."/>
        </authorList>
    </citation>
    <scope>NUCLEOTIDE SEQUENCE</scope>
    <source>
        <strain evidence="4">ATCC 30864</strain>
    </source>
</reference>
<feature type="compositionally biased region" description="Low complexity" evidence="1">
    <location>
        <begin position="323"/>
        <end position="341"/>
    </location>
</feature>
<dbReference type="GO" id="GO:0016020">
    <property type="term" value="C:membrane"/>
    <property type="evidence" value="ECO:0007669"/>
    <property type="project" value="GOC"/>
</dbReference>
<dbReference type="RefSeq" id="XP_004348433.1">
    <property type="nucleotide sequence ID" value="XM_004348383.2"/>
</dbReference>
<feature type="compositionally biased region" description="Low complexity" evidence="1">
    <location>
        <begin position="735"/>
        <end position="757"/>
    </location>
</feature>
<evidence type="ECO:0000313" key="4">
    <source>
        <dbReference type="Proteomes" id="UP000008743"/>
    </source>
</evidence>
<dbReference type="Pfam" id="PF19280">
    <property type="entry name" value="CERK_C"/>
    <property type="match status" value="1"/>
</dbReference>
<feature type="domain" description="DAGKc" evidence="2">
    <location>
        <begin position="409"/>
        <end position="547"/>
    </location>
</feature>
<accession>A0A0D2VQ08</accession>
<dbReference type="Proteomes" id="UP000008743">
    <property type="component" value="Unassembled WGS sequence"/>
</dbReference>
<evidence type="ECO:0000259" key="2">
    <source>
        <dbReference type="PROSITE" id="PS50146"/>
    </source>
</evidence>
<feature type="compositionally biased region" description="Low complexity" evidence="1">
    <location>
        <begin position="18"/>
        <end position="29"/>
    </location>
</feature>
<dbReference type="PANTHER" id="PTHR12358:SF111">
    <property type="entry name" value="CERAMIDE KINASE, ISOFORM A"/>
    <property type="match status" value="1"/>
</dbReference>
<dbReference type="InterPro" id="IPR017438">
    <property type="entry name" value="ATP-NAD_kinase_N"/>
</dbReference>
<dbReference type="PhylomeDB" id="A0A0D2VQ08"/>
<feature type="region of interest" description="Disordered" evidence="1">
    <location>
        <begin position="1"/>
        <end position="107"/>
    </location>
</feature>
<dbReference type="InterPro" id="IPR016064">
    <property type="entry name" value="NAD/diacylglycerol_kinase_sf"/>
</dbReference>
<dbReference type="Pfam" id="PF00781">
    <property type="entry name" value="DAGK_cat"/>
    <property type="match status" value="1"/>
</dbReference>
<protein>
    <submittedName>
        <fullName evidence="3">Ceramide kinase</fullName>
    </submittedName>
</protein>
<dbReference type="Gene3D" id="2.60.200.40">
    <property type="match status" value="3"/>
</dbReference>
<proteinExistence type="predicted"/>
<dbReference type="STRING" id="595528.A0A0D2VQ08"/>
<gene>
    <name evidence="3" type="ORF">CAOG_003528</name>
</gene>
<feature type="region of interest" description="Disordered" evidence="1">
    <location>
        <begin position="716"/>
        <end position="772"/>
    </location>
</feature>